<comment type="caution">
    <text evidence="1">The sequence shown here is derived from an EMBL/GenBank/DDBJ whole genome shotgun (WGS) entry which is preliminary data.</text>
</comment>
<evidence type="ECO:0000313" key="2">
    <source>
        <dbReference type="Proteomes" id="UP001168821"/>
    </source>
</evidence>
<keyword evidence="2" id="KW-1185">Reference proteome</keyword>
<dbReference type="Proteomes" id="UP001168821">
    <property type="component" value="Unassembled WGS sequence"/>
</dbReference>
<dbReference type="EMBL" id="JALNTZ010000002">
    <property type="protein sequence ID" value="KAJ3661487.1"/>
    <property type="molecule type" value="Genomic_DNA"/>
</dbReference>
<evidence type="ECO:0000313" key="1">
    <source>
        <dbReference type="EMBL" id="KAJ3661487.1"/>
    </source>
</evidence>
<organism evidence="1 2">
    <name type="scientific">Zophobas morio</name>
    <dbReference type="NCBI Taxonomy" id="2755281"/>
    <lineage>
        <taxon>Eukaryota</taxon>
        <taxon>Metazoa</taxon>
        <taxon>Ecdysozoa</taxon>
        <taxon>Arthropoda</taxon>
        <taxon>Hexapoda</taxon>
        <taxon>Insecta</taxon>
        <taxon>Pterygota</taxon>
        <taxon>Neoptera</taxon>
        <taxon>Endopterygota</taxon>
        <taxon>Coleoptera</taxon>
        <taxon>Polyphaga</taxon>
        <taxon>Cucujiformia</taxon>
        <taxon>Tenebrionidae</taxon>
        <taxon>Zophobas</taxon>
    </lineage>
</organism>
<accession>A0AA38IQJ9</accession>
<name>A0AA38IQJ9_9CUCU</name>
<dbReference type="AlphaFoldDB" id="A0AA38IQJ9"/>
<reference evidence="1" key="1">
    <citation type="journal article" date="2023" name="G3 (Bethesda)">
        <title>Whole genome assemblies of Zophobas morio and Tenebrio molitor.</title>
        <authorList>
            <person name="Kaur S."/>
            <person name="Stinson S.A."/>
            <person name="diCenzo G.C."/>
        </authorList>
    </citation>
    <scope>NUCLEOTIDE SEQUENCE</scope>
    <source>
        <strain evidence="1">QUZm001</strain>
    </source>
</reference>
<sequence>MKLHSGPRLVLAGELEEVGTGSDDLEPWRNKVGTTGVQVGYGIRHQIWRLARQKVGLKYAAHKYRASYFTTLEVHVGLGNDGLTHGDVRSEEITKDCPANNSIL</sequence>
<protein>
    <submittedName>
        <fullName evidence="1">Uncharacterized protein</fullName>
    </submittedName>
</protein>
<gene>
    <name evidence="1" type="ORF">Zmor_005882</name>
</gene>
<proteinExistence type="predicted"/>